<evidence type="ECO:0000313" key="2">
    <source>
        <dbReference type="EMBL" id="CAI3997877.1"/>
    </source>
</evidence>
<keyword evidence="1" id="KW-1133">Transmembrane helix</keyword>
<gene>
    <name evidence="2" type="ORF">C1SCF055_LOCUS24215</name>
</gene>
<comment type="caution">
    <text evidence="2">The sequence shown here is derived from an EMBL/GenBank/DDBJ whole genome shotgun (WGS) entry which is preliminary data.</text>
</comment>
<keyword evidence="1" id="KW-0472">Membrane</keyword>
<evidence type="ECO:0000313" key="3">
    <source>
        <dbReference type="EMBL" id="CAL1151252.1"/>
    </source>
</evidence>
<accession>A0A9P1CSR0</accession>
<organism evidence="2">
    <name type="scientific">Cladocopium goreaui</name>
    <dbReference type="NCBI Taxonomy" id="2562237"/>
    <lineage>
        <taxon>Eukaryota</taxon>
        <taxon>Sar</taxon>
        <taxon>Alveolata</taxon>
        <taxon>Dinophyceae</taxon>
        <taxon>Suessiales</taxon>
        <taxon>Symbiodiniaceae</taxon>
        <taxon>Cladocopium</taxon>
    </lineage>
</organism>
<dbReference type="EMBL" id="CAMXCT020002391">
    <property type="protein sequence ID" value="CAL1151252.1"/>
    <property type="molecule type" value="Genomic_DNA"/>
</dbReference>
<proteinExistence type="predicted"/>
<reference evidence="3" key="2">
    <citation type="submission" date="2024-04" db="EMBL/GenBank/DDBJ databases">
        <authorList>
            <person name="Chen Y."/>
            <person name="Shah S."/>
            <person name="Dougan E. K."/>
            <person name="Thang M."/>
            <person name="Chan C."/>
        </authorList>
    </citation>
    <scope>NUCLEOTIDE SEQUENCE [LARGE SCALE GENOMIC DNA]</scope>
</reference>
<sequence>MALHCGLLSKFPAQVLAVEKALKGLAKRKVFALVWAAFIAQLLFMGRVFQLCRRILARIRERDVYGVSPFGQIHRAHSYHLFSVTRSGCLRCRDVDISEYENRKQQRLAEIRTLRKKVTEVLKNERWEKLHHYCWEKPKSLLNSHGSALQNQWKLEQFFNEGDAKKELSELRSALVDIDLALLSANLTEF</sequence>
<name>A0A9P1CSR0_9DINO</name>
<evidence type="ECO:0000313" key="4">
    <source>
        <dbReference type="Proteomes" id="UP001152797"/>
    </source>
</evidence>
<evidence type="ECO:0000256" key="1">
    <source>
        <dbReference type="SAM" id="Phobius"/>
    </source>
</evidence>
<protein>
    <submittedName>
        <fullName evidence="2">Uncharacterized protein</fullName>
    </submittedName>
</protein>
<reference evidence="2" key="1">
    <citation type="submission" date="2022-10" db="EMBL/GenBank/DDBJ databases">
        <authorList>
            <person name="Chen Y."/>
            <person name="Dougan E. K."/>
            <person name="Chan C."/>
            <person name="Rhodes N."/>
            <person name="Thang M."/>
        </authorList>
    </citation>
    <scope>NUCLEOTIDE SEQUENCE</scope>
</reference>
<dbReference type="EMBL" id="CAMXCT010002391">
    <property type="protein sequence ID" value="CAI3997877.1"/>
    <property type="molecule type" value="Genomic_DNA"/>
</dbReference>
<keyword evidence="1" id="KW-0812">Transmembrane</keyword>
<dbReference type="Proteomes" id="UP001152797">
    <property type="component" value="Unassembled WGS sequence"/>
</dbReference>
<dbReference type="AlphaFoldDB" id="A0A9P1CSR0"/>
<dbReference type="EMBL" id="CAMXCT030002391">
    <property type="protein sequence ID" value="CAL4785189.1"/>
    <property type="molecule type" value="Genomic_DNA"/>
</dbReference>
<feature type="transmembrane region" description="Helical" evidence="1">
    <location>
        <begin position="33"/>
        <end position="52"/>
    </location>
</feature>
<keyword evidence="4" id="KW-1185">Reference proteome</keyword>